<dbReference type="InterPro" id="IPR006122">
    <property type="entry name" value="HMA_Cu_ion-bd"/>
</dbReference>
<dbReference type="SUPFAM" id="SSF55008">
    <property type="entry name" value="HMA, heavy metal-associated domain"/>
    <property type="match status" value="1"/>
</dbReference>
<reference evidence="4 5" key="1">
    <citation type="submission" date="2017-04" db="EMBL/GenBank/DDBJ databases">
        <authorList>
            <person name="Afonso C.L."/>
            <person name="Miller P.J."/>
            <person name="Scott M.A."/>
            <person name="Spackman E."/>
            <person name="Goraichik I."/>
            <person name="Dimitrov K.M."/>
            <person name="Suarez D.L."/>
            <person name="Swayne D.E."/>
        </authorList>
    </citation>
    <scope>NUCLEOTIDE SEQUENCE [LARGE SCALE GENOMIC DNA]</scope>
    <source>
        <strain evidence="4 5">DSM 23236</strain>
    </source>
</reference>
<proteinExistence type="predicted"/>
<dbReference type="PROSITE" id="PS01047">
    <property type="entry name" value="HMA_1"/>
    <property type="match status" value="1"/>
</dbReference>
<dbReference type="CDD" id="cd00371">
    <property type="entry name" value="HMA"/>
    <property type="match status" value="1"/>
</dbReference>
<dbReference type="InterPro" id="IPR017969">
    <property type="entry name" value="Heavy-metal-associated_CS"/>
</dbReference>
<dbReference type="InterPro" id="IPR036163">
    <property type="entry name" value="HMA_dom_sf"/>
</dbReference>
<evidence type="ECO:0000256" key="2">
    <source>
        <dbReference type="ARBA" id="ARBA00023008"/>
    </source>
</evidence>
<feature type="domain" description="HMA" evidence="3">
    <location>
        <begin position="2"/>
        <end position="68"/>
    </location>
</feature>
<dbReference type="PROSITE" id="PS50846">
    <property type="entry name" value="HMA_2"/>
    <property type="match status" value="1"/>
</dbReference>
<dbReference type="InterPro" id="IPR006121">
    <property type="entry name" value="HMA_dom"/>
</dbReference>
<sequence length="68" mass="7016">METTTIQIGGMSCNGCVAKLTSVLGRLPGVQSADVSLDTGKAIVQFDPGRATVDAFRQAIADAGYELV</sequence>
<keyword evidence="2" id="KW-0186">Copper</keyword>
<accession>A0A1W1WZ10</accession>
<gene>
    <name evidence="4" type="ORF">SAMN02745857_00236</name>
</gene>
<dbReference type="Gene3D" id="3.30.70.100">
    <property type="match status" value="1"/>
</dbReference>
<keyword evidence="1" id="KW-0479">Metal-binding</keyword>
<dbReference type="EMBL" id="FWXD01000001">
    <property type="protein sequence ID" value="SMC16678.1"/>
    <property type="molecule type" value="Genomic_DNA"/>
</dbReference>
<dbReference type="PRINTS" id="PR00942">
    <property type="entry name" value="CUATPASEI"/>
</dbReference>
<dbReference type="GO" id="GO:0005507">
    <property type="term" value="F:copper ion binding"/>
    <property type="evidence" value="ECO:0007669"/>
    <property type="project" value="InterPro"/>
</dbReference>
<dbReference type="PANTHER" id="PTHR46594:SF4">
    <property type="entry name" value="P-TYPE CATION-TRANSPORTING ATPASE"/>
    <property type="match status" value="1"/>
</dbReference>
<keyword evidence="5" id="KW-1185">Reference proteome</keyword>
<evidence type="ECO:0000313" key="5">
    <source>
        <dbReference type="Proteomes" id="UP000192761"/>
    </source>
</evidence>
<dbReference type="AlphaFoldDB" id="A0A1W1WZ10"/>
<dbReference type="PANTHER" id="PTHR46594">
    <property type="entry name" value="P-TYPE CATION-TRANSPORTING ATPASE"/>
    <property type="match status" value="1"/>
</dbReference>
<dbReference type="Pfam" id="PF00403">
    <property type="entry name" value="HMA"/>
    <property type="match status" value="1"/>
</dbReference>
<dbReference type="RefSeq" id="WP_084088699.1">
    <property type="nucleotide sequence ID" value="NZ_FWXD01000001.1"/>
</dbReference>
<name>A0A1W1WZ10_9NEIS</name>
<dbReference type="FunFam" id="3.30.70.100:FF:000001">
    <property type="entry name" value="ATPase copper transporting beta"/>
    <property type="match status" value="1"/>
</dbReference>
<dbReference type="OrthoDB" id="9813965at2"/>
<dbReference type="NCBIfam" id="TIGR00003">
    <property type="entry name" value="copper ion binding protein"/>
    <property type="match status" value="1"/>
</dbReference>
<evidence type="ECO:0000313" key="4">
    <source>
        <dbReference type="EMBL" id="SMC16678.1"/>
    </source>
</evidence>
<protein>
    <submittedName>
        <fullName evidence="4">Copper chaperone</fullName>
    </submittedName>
</protein>
<evidence type="ECO:0000259" key="3">
    <source>
        <dbReference type="PROSITE" id="PS50846"/>
    </source>
</evidence>
<dbReference type="STRING" id="1121001.SAMN02745857_00236"/>
<evidence type="ECO:0000256" key="1">
    <source>
        <dbReference type="ARBA" id="ARBA00022723"/>
    </source>
</evidence>
<organism evidence="4 5">
    <name type="scientific">Andreprevotia lacus DSM 23236</name>
    <dbReference type="NCBI Taxonomy" id="1121001"/>
    <lineage>
        <taxon>Bacteria</taxon>
        <taxon>Pseudomonadati</taxon>
        <taxon>Pseudomonadota</taxon>
        <taxon>Betaproteobacteria</taxon>
        <taxon>Neisseriales</taxon>
        <taxon>Chitinibacteraceae</taxon>
        <taxon>Andreprevotia</taxon>
    </lineage>
</organism>
<dbReference type="Proteomes" id="UP000192761">
    <property type="component" value="Unassembled WGS sequence"/>
</dbReference>